<dbReference type="Pfam" id="PF23549">
    <property type="entry name" value="Zn_ribbon_GRF_2"/>
    <property type="match status" value="1"/>
</dbReference>
<evidence type="ECO:0000259" key="1">
    <source>
        <dbReference type="Pfam" id="PF23549"/>
    </source>
</evidence>
<gene>
    <name evidence="2" type="ORF">K432DRAFT_328720</name>
</gene>
<name>A0A8E2EAF8_9PEZI</name>
<keyword evidence="3" id="KW-1185">Reference proteome</keyword>
<organism evidence="2 3">
    <name type="scientific">Lepidopterella palustris CBS 459.81</name>
    <dbReference type="NCBI Taxonomy" id="1314670"/>
    <lineage>
        <taxon>Eukaryota</taxon>
        <taxon>Fungi</taxon>
        <taxon>Dikarya</taxon>
        <taxon>Ascomycota</taxon>
        <taxon>Pezizomycotina</taxon>
        <taxon>Dothideomycetes</taxon>
        <taxon>Pleosporomycetidae</taxon>
        <taxon>Mytilinidiales</taxon>
        <taxon>Argynnaceae</taxon>
        <taxon>Lepidopterella</taxon>
    </lineage>
</organism>
<accession>A0A8E2EAF8</accession>
<reference evidence="2 3" key="1">
    <citation type="journal article" date="2016" name="Nat. Commun.">
        <title>Ectomycorrhizal ecology is imprinted in the genome of the dominant symbiotic fungus Cenococcum geophilum.</title>
        <authorList>
            <consortium name="DOE Joint Genome Institute"/>
            <person name="Peter M."/>
            <person name="Kohler A."/>
            <person name="Ohm R.A."/>
            <person name="Kuo A."/>
            <person name="Krutzmann J."/>
            <person name="Morin E."/>
            <person name="Arend M."/>
            <person name="Barry K.W."/>
            <person name="Binder M."/>
            <person name="Choi C."/>
            <person name="Clum A."/>
            <person name="Copeland A."/>
            <person name="Grisel N."/>
            <person name="Haridas S."/>
            <person name="Kipfer T."/>
            <person name="LaButti K."/>
            <person name="Lindquist E."/>
            <person name="Lipzen A."/>
            <person name="Maire R."/>
            <person name="Meier B."/>
            <person name="Mihaltcheva S."/>
            <person name="Molinier V."/>
            <person name="Murat C."/>
            <person name="Poggeler S."/>
            <person name="Quandt C.A."/>
            <person name="Sperisen C."/>
            <person name="Tritt A."/>
            <person name="Tisserant E."/>
            <person name="Crous P.W."/>
            <person name="Henrissat B."/>
            <person name="Nehls U."/>
            <person name="Egli S."/>
            <person name="Spatafora J.W."/>
            <person name="Grigoriev I.V."/>
            <person name="Martin F.M."/>
        </authorList>
    </citation>
    <scope>NUCLEOTIDE SEQUENCE [LARGE SCALE GENOMIC DNA]</scope>
    <source>
        <strain evidence="2 3">CBS 459.81</strain>
    </source>
</reference>
<dbReference type="InterPro" id="IPR056444">
    <property type="entry name" value="Zn_ribbon_GRF_2"/>
</dbReference>
<feature type="domain" description="GRF-like zinc ribbon" evidence="1">
    <location>
        <begin position="13"/>
        <end position="56"/>
    </location>
</feature>
<dbReference type="OrthoDB" id="4469945at2759"/>
<proteinExistence type="predicted"/>
<protein>
    <recommendedName>
        <fullName evidence="1">GRF-like zinc ribbon domain-containing protein</fullName>
    </recommendedName>
</protein>
<dbReference type="AlphaFoldDB" id="A0A8E2EAF8"/>
<sequence length="146" mass="15999">MQVAEPTFPLAQPPTCSECGSPGYLEPATHHDNPIGNAGRPYYRCSCGKWITFDDNIGISAGNPRCYCRYICRLSNRRDGNGRFYSCPVGRCRFTRNGPPLPPQMTQMQTGANGIGGNISGSSVELNRSQGPFIQPVADYDMMDLD</sequence>
<evidence type="ECO:0000313" key="2">
    <source>
        <dbReference type="EMBL" id="OCK80220.1"/>
    </source>
</evidence>
<evidence type="ECO:0000313" key="3">
    <source>
        <dbReference type="Proteomes" id="UP000250266"/>
    </source>
</evidence>
<dbReference type="Proteomes" id="UP000250266">
    <property type="component" value="Unassembled WGS sequence"/>
</dbReference>
<dbReference type="EMBL" id="KV744970">
    <property type="protein sequence ID" value="OCK80220.1"/>
    <property type="molecule type" value="Genomic_DNA"/>
</dbReference>